<dbReference type="AlphaFoldDB" id="A0A0F9SJ93"/>
<organism evidence="1">
    <name type="scientific">marine sediment metagenome</name>
    <dbReference type="NCBI Taxonomy" id="412755"/>
    <lineage>
        <taxon>unclassified sequences</taxon>
        <taxon>metagenomes</taxon>
        <taxon>ecological metagenomes</taxon>
    </lineage>
</organism>
<proteinExistence type="predicted"/>
<reference evidence="1" key="1">
    <citation type="journal article" date="2015" name="Nature">
        <title>Complex archaea that bridge the gap between prokaryotes and eukaryotes.</title>
        <authorList>
            <person name="Spang A."/>
            <person name="Saw J.H."/>
            <person name="Jorgensen S.L."/>
            <person name="Zaremba-Niedzwiedzka K."/>
            <person name="Martijn J."/>
            <person name="Lind A.E."/>
            <person name="van Eijk R."/>
            <person name="Schleper C."/>
            <person name="Guy L."/>
            <person name="Ettema T.J."/>
        </authorList>
    </citation>
    <scope>NUCLEOTIDE SEQUENCE</scope>
</reference>
<sequence>MITLPEKHEKCIKGIGMSQDSKGIYLEMEFNYCPWCGESLINPKEVRYGVED</sequence>
<protein>
    <submittedName>
        <fullName evidence="1">Uncharacterized protein</fullName>
    </submittedName>
</protein>
<evidence type="ECO:0000313" key="1">
    <source>
        <dbReference type="EMBL" id="KKN67129.1"/>
    </source>
</evidence>
<dbReference type="EMBL" id="LAZR01000483">
    <property type="protein sequence ID" value="KKN67129.1"/>
    <property type="molecule type" value="Genomic_DNA"/>
</dbReference>
<accession>A0A0F9SJ93</accession>
<name>A0A0F9SJ93_9ZZZZ</name>
<comment type="caution">
    <text evidence="1">The sequence shown here is derived from an EMBL/GenBank/DDBJ whole genome shotgun (WGS) entry which is preliminary data.</text>
</comment>
<gene>
    <name evidence="1" type="ORF">LCGC14_0464760</name>
</gene>